<dbReference type="InterPro" id="IPR009594">
    <property type="entry name" value="Tscrpt_reg_HTH_AraC_N"/>
</dbReference>
<proteinExistence type="predicted"/>
<dbReference type="SUPFAM" id="SSF46689">
    <property type="entry name" value="Homeodomain-like"/>
    <property type="match status" value="2"/>
</dbReference>
<gene>
    <name evidence="4" type="ORF">J2S11_000866</name>
</gene>
<evidence type="ECO:0000256" key="1">
    <source>
        <dbReference type="ARBA" id="ARBA00023015"/>
    </source>
</evidence>
<evidence type="ECO:0000256" key="2">
    <source>
        <dbReference type="ARBA" id="ARBA00023163"/>
    </source>
</evidence>
<protein>
    <submittedName>
        <fullName evidence="4">AraC-like DNA-binding protein</fullName>
    </submittedName>
</protein>
<accession>A0ABT9VVG5</accession>
<dbReference type="Proteomes" id="UP001235840">
    <property type="component" value="Unassembled WGS sequence"/>
</dbReference>
<evidence type="ECO:0000259" key="3">
    <source>
        <dbReference type="PROSITE" id="PS01124"/>
    </source>
</evidence>
<evidence type="ECO:0000313" key="5">
    <source>
        <dbReference type="Proteomes" id="UP001235840"/>
    </source>
</evidence>
<reference evidence="4 5" key="1">
    <citation type="submission" date="2023-07" db="EMBL/GenBank/DDBJ databases">
        <title>Genomic Encyclopedia of Type Strains, Phase IV (KMG-IV): sequencing the most valuable type-strain genomes for metagenomic binning, comparative biology and taxonomic classification.</title>
        <authorList>
            <person name="Goeker M."/>
        </authorList>
    </citation>
    <scope>NUCLEOTIDE SEQUENCE [LARGE SCALE GENOMIC DNA]</scope>
    <source>
        <strain evidence="4 5">DSM 12751</strain>
    </source>
</reference>
<comment type="caution">
    <text evidence="4">The sequence shown here is derived from an EMBL/GenBank/DDBJ whole genome shotgun (WGS) entry which is preliminary data.</text>
</comment>
<dbReference type="SMART" id="SM00342">
    <property type="entry name" value="HTH_ARAC"/>
    <property type="match status" value="1"/>
</dbReference>
<dbReference type="InterPro" id="IPR009057">
    <property type="entry name" value="Homeodomain-like_sf"/>
</dbReference>
<dbReference type="PANTHER" id="PTHR43436:SF1">
    <property type="entry name" value="TRANSCRIPTIONAL REGULATORY PROTEIN"/>
    <property type="match status" value="1"/>
</dbReference>
<dbReference type="InterPro" id="IPR018060">
    <property type="entry name" value="HTH_AraC"/>
</dbReference>
<dbReference type="EMBL" id="JAUSTY010000003">
    <property type="protein sequence ID" value="MDQ0164966.1"/>
    <property type="molecule type" value="Genomic_DNA"/>
</dbReference>
<keyword evidence="1" id="KW-0805">Transcription regulation</keyword>
<keyword evidence="2" id="KW-0804">Transcription</keyword>
<sequence length="304" mass="34582">MGEQFFREREELGQLIERFSKQDGTHETAIPSLRFIRASQISEPVHAVYEPSLCVVAKGSKIVMLGPESYRYGPANYLAASVHLPITGQVVEATPVAPYLSLQLQFDMNQILEVIQNSDQREEGKRDRHNSKRGLMISGMNASLLDAVLRLVRLLDHPHDIPVLAPYTIGEIIYRILQGEQGDAIKQFALIGSHAQRIAKVIERLNRDFALPLRIDELAEESHMSPSSFFYYFKEVTAMSPIQYQKQVRLQEARRLLFSSKIDAADAAFLVGYESPSHFSREYARMFGQPPIRDIMRFRDSLDA</sequence>
<name>A0ABT9VVG5_9BACI</name>
<evidence type="ECO:0000313" key="4">
    <source>
        <dbReference type="EMBL" id="MDQ0164966.1"/>
    </source>
</evidence>
<dbReference type="Pfam" id="PF12833">
    <property type="entry name" value="HTH_18"/>
    <property type="match status" value="1"/>
</dbReference>
<dbReference type="PROSITE" id="PS01124">
    <property type="entry name" value="HTH_ARAC_FAMILY_2"/>
    <property type="match status" value="1"/>
</dbReference>
<dbReference type="PANTHER" id="PTHR43436">
    <property type="entry name" value="ARAC-FAMILY TRANSCRIPTIONAL REGULATOR"/>
    <property type="match status" value="1"/>
</dbReference>
<dbReference type="Pfam" id="PF06719">
    <property type="entry name" value="AraC_N"/>
    <property type="match status" value="1"/>
</dbReference>
<keyword evidence="5" id="KW-1185">Reference proteome</keyword>
<dbReference type="Gene3D" id="1.10.10.60">
    <property type="entry name" value="Homeodomain-like"/>
    <property type="match status" value="2"/>
</dbReference>
<feature type="domain" description="HTH araC/xylS-type" evidence="3">
    <location>
        <begin position="199"/>
        <end position="297"/>
    </location>
</feature>
<organism evidence="4 5">
    <name type="scientific">Caldalkalibacillus horti</name>
    <dbReference type="NCBI Taxonomy" id="77523"/>
    <lineage>
        <taxon>Bacteria</taxon>
        <taxon>Bacillati</taxon>
        <taxon>Bacillota</taxon>
        <taxon>Bacilli</taxon>
        <taxon>Bacillales</taxon>
        <taxon>Bacillaceae</taxon>
        <taxon>Caldalkalibacillus</taxon>
    </lineage>
</organism>
<dbReference type="RefSeq" id="WP_307391365.1">
    <property type="nucleotide sequence ID" value="NZ_BAAADK010000010.1"/>
</dbReference>